<dbReference type="SUPFAM" id="SSF57701">
    <property type="entry name" value="Zn2/Cys6 DNA-binding domain"/>
    <property type="match status" value="1"/>
</dbReference>
<reference evidence="8 9" key="1">
    <citation type="submission" date="2016-03" db="EMBL/GenBank/DDBJ databases">
        <authorList>
            <person name="Devillers H."/>
        </authorList>
    </citation>
    <scope>NUCLEOTIDE SEQUENCE [LARGE SCALE GENOMIC DNA]</scope>
    <source>
        <strain evidence="8">CBS 6772</strain>
    </source>
</reference>
<dbReference type="PROSITE" id="PS50048">
    <property type="entry name" value="ZN2_CY6_FUNGAL_2"/>
    <property type="match status" value="1"/>
</dbReference>
<evidence type="ECO:0000256" key="4">
    <source>
        <dbReference type="ARBA" id="ARBA00023125"/>
    </source>
</evidence>
<keyword evidence="2" id="KW-0862">Zinc</keyword>
<evidence type="ECO:0000256" key="1">
    <source>
        <dbReference type="ARBA" id="ARBA00022723"/>
    </source>
</evidence>
<dbReference type="Pfam" id="PF00172">
    <property type="entry name" value="Zn_clus"/>
    <property type="match status" value="1"/>
</dbReference>
<dbReference type="InterPro" id="IPR036864">
    <property type="entry name" value="Zn2-C6_fun-type_DNA-bd_sf"/>
</dbReference>
<dbReference type="GO" id="GO:0008270">
    <property type="term" value="F:zinc ion binding"/>
    <property type="evidence" value="ECO:0007669"/>
    <property type="project" value="InterPro"/>
</dbReference>
<evidence type="ECO:0000256" key="5">
    <source>
        <dbReference type="ARBA" id="ARBA00023163"/>
    </source>
</evidence>
<dbReference type="OrthoDB" id="4036519at2759"/>
<dbReference type="InterPro" id="IPR001138">
    <property type="entry name" value="Zn2Cys6_DnaBD"/>
</dbReference>
<dbReference type="GO" id="GO:0000981">
    <property type="term" value="F:DNA-binding transcription factor activity, RNA polymerase II-specific"/>
    <property type="evidence" value="ECO:0007669"/>
    <property type="project" value="InterPro"/>
</dbReference>
<evidence type="ECO:0000313" key="9">
    <source>
        <dbReference type="Proteomes" id="UP000190831"/>
    </source>
</evidence>
<dbReference type="CDD" id="cd00067">
    <property type="entry name" value="GAL4"/>
    <property type="match status" value="1"/>
</dbReference>
<dbReference type="GO" id="GO:0000978">
    <property type="term" value="F:RNA polymerase II cis-regulatory region sequence-specific DNA binding"/>
    <property type="evidence" value="ECO:0007669"/>
    <property type="project" value="TreeGrafter"/>
</dbReference>
<keyword evidence="5" id="KW-0804">Transcription</keyword>
<dbReference type="Proteomes" id="UP000190831">
    <property type="component" value="Chromosome D"/>
</dbReference>
<dbReference type="PANTHER" id="PTHR31069:SF29">
    <property type="entry name" value="OLEATE-ACTIVATED TRANSCRIPTION FACTOR 1-RELATED"/>
    <property type="match status" value="1"/>
</dbReference>
<dbReference type="STRING" id="4955.A0A1G4MAT6"/>
<dbReference type="InterPro" id="IPR050675">
    <property type="entry name" value="OAF3"/>
</dbReference>
<accession>A0A1G4MAT6</accession>
<protein>
    <submittedName>
        <fullName evidence="8">LAFE_0D00342g1_1</fullName>
    </submittedName>
</protein>
<dbReference type="GO" id="GO:0045944">
    <property type="term" value="P:positive regulation of transcription by RNA polymerase II"/>
    <property type="evidence" value="ECO:0007669"/>
    <property type="project" value="TreeGrafter"/>
</dbReference>
<dbReference type="PROSITE" id="PS00463">
    <property type="entry name" value="ZN2_CY6_FUNGAL_1"/>
    <property type="match status" value="1"/>
</dbReference>
<evidence type="ECO:0000256" key="3">
    <source>
        <dbReference type="ARBA" id="ARBA00023015"/>
    </source>
</evidence>
<gene>
    <name evidence="8" type="ORF">LAFE_0D00342G</name>
</gene>
<dbReference type="SMART" id="SM00066">
    <property type="entry name" value="GAL4"/>
    <property type="match status" value="1"/>
</dbReference>
<dbReference type="PANTHER" id="PTHR31069">
    <property type="entry name" value="OLEATE-ACTIVATED TRANSCRIPTION FACTOR 1-RELATED"/>
    <property type="match status" value="1"/>
</dbReference>
<sequence>MRTESLVKRPRPTVVCVPCRLGKRRCDRLRPSCTRCIKSSLNCFYEGGIETSGDIVSAVVSETSLSPYNVGKENCGLDAKCPTATMISELCHEALHIPLLLWNPDEMFVVAGPTQFLGQPFSAHSFAQRDTFMRVFCSSIHGMTLLDLSRHLNDYSSLDTSQTILTPLPFIEKAIVKLIEIGSANRIEAPLVSPFSNACSADEEGLAIVFRSLVPEIEDLLGPKKDCDQLLRNFYQNIFPFYPFMDVCAFEMEIKGFLIDDNTTRYRMNTSARDIRKRIETLSLLLIVLAMSMRQSGLDPKLLLAIRKNTHEKAQRLSLLSHRLLCLLDVSRYPNEMTFTCLLYFVIAEHLNPDDRDTVMMHTKLLSIKHVTDLATTLGLQHDPSKFDRVKDPQIIRRKRLLWLGVQSLRYQLSLTEGVWDYENNWFLKSYESSLNTVNGWDDDTADCMGEFTRSFRTIFQDKYEFHKLLSTLMSKCAPIHGRPKLSSILEGLLRVEEFLSQVFPIKSMTNLSNCGSLNFARGSILDIDKIKNFEILLANIIGRTSTLNVWDTLSIHFEKKCKSDWEENVPAYHCFTLRAFDDYLQLATIISEYFSSRPDRKIAVEYGYAIEKEICFAIMRLCSFQTRILLRLSFKSEAVKARGEDEINIIQKLTRYIRNQLAQMIDFVSGRFEESYLCTFQVALLLKYIAYATDADSLVSVTKIFWEQASASGKVPKHIEEKISVKWGVASSNWNVIERELRSPYALQSFNKELLKKIENAIHASPYGKACETFAHQNISADYPSLNGDEVLNQFLQENADIFWDLLLNDTDPDSHS</sequence>
<proteinExistence type="predicted"/>
<dbReference type="EMBL" id="LT598492">
    <property type="protein sequence ID" value="SCW00888.1"/>
    <property type="molecule type" value="Genomic_DNA"/>
</dbReference>
<dbReference type="GO" id="GO:0005634">
    <property type="term" value="C:nucleus"/>
    <property type="evidence" value="ECO:0007669"/>
    <property type="project" value="TreeGrafter"/>
</dbReference>
<evidence type="ECO:0000256" key="2">
    <source>
        <dbReference type="ARBA" id="ARBA00022833"/>
    </source>
</evidence>
<keyword evidence="1" id="KW-0479">Metal-binding</keyword>
<keyword evidence="6" id="KW-0539">Nucleus</keyword>
<evidence type="ECO:0000256" key="6">
    <source>
        <dbReference type="ARBA" id="ARBA00023242"/>
    </source>
</evidence>
<dbReference type="AlphaFoldDB" id="A0A1G4MAT6"/>
<feature type="domain" description="Zn(2)-C6 fungal-type" evidence="7">
    <location>
        <begin position="15"/>
        <end position="45"/>
    </location>
</feature>
<dbReference type="OMA" id="MISELCH"/>
<dbReference type="Gene3D" id="4.10.240.10">
    <property type="entry name" value="Zn(2)-C6 fungal-type DNA-binding domain"/>
    <property type="match status" value="1"/>
</dbReference>
<keyword evidence="3" id="KW-0805">Transcription regulation</keyword>
<keyword evidence="9" id="KW-1185">Reference proteome</keyword>
<organism evidence="8 9">
    <name type="scientific">Lachancea fermentati</name>
    <name type="common">Zygosaccharomyces fermentati</name>
    <dbReference type="NCBI Taxonomy" id="4955"/>
    <lineage>
        <taxon>Eukaryota</taxon>
        <taxon>Fungi</taxon>
        <taxon>Dikarya</taxon>
        <taxon>Ascomycota</taxon>
        <taxon>Saccharomycotina</taxon>
        <taxon>Saccharomycetes</taxon>
        <taxon>Saccharomycetales</taxon>
        <taxon>Saccharomycetaceae</taxon>
        <taxon>Lachancea</taxon>
    </lineage>
</organism>
<evidence type="ECO:0000259" key="7">
    <source>
        <dbReference type="PROSITE" id="PS50048"/>
    </source>
</evidence>
<name>A0A1G4MAT6_LACFM</name>
<keyword evidence="4" id="KW-0238">DNA-binding</keyword>
<dbReference type="CDD" id="cd12148">
    <property type="entry name" value="fungal_TF_MHR"/>
    <property type="match status" value="1"/>
</dbReference>
<evidence type="ECO:0000313" key="8">
    <source>
        <dbReference type="EMBL" id="SCW00888.1"/>
    </source>
</evidence>